<dbReference type="RefSeq" id="WP_244771007.1">
    <property type="nucleotide sequence ID" value="NZ_CP094929.1"/>
</dbReference>
<dbReference type="InterPro" id="IPR036291">
    <property type="entry name" value="NAD(P)-bd_dom_sf"/>
</dbReference>
<dbReference type="PANTHER" id="PTHR37850:SF2">
    <property type="entry name" value="SAF DOMAIN PROTEIN"/>
    <property type="match status" value="1"/>
</dbReference>
<dbReference type="InterPro" id="IPR048423">
    <property type="entry name" value="DRL_cat"/>
</dbReference>
<proteinExistence type="predicted"/>
<protein>
    <recommendedName>
        <fullName evidence="5">NAD(P)-dependent oxidoreductase</fullName>
    </recommendedName>
</protein>
<accession>A0ABY4D5N7</accession>
<dbReference type="Pfam" id="PF21135">
    <property type="entry name" value="DRL_cat"/>
    <property type="match status" value="1"/>
</dbReference>
<name>A0ABY4D5N7_9SPIR</name>
<dbReference type="Gene3D" id="3.40.50.720">
    <property type="entry name" value="NAD(P)-binding Rossmann-like Domain"/>
    <property type="match status" value="1"/>
</dbReference>
<feature type="domain" description="SAF" evidence="1">
    <location>
        <begin position="348"/>
        <end position="408"/>
    </location>
</feature>
<evidence type="ECO:0008006" key="5">
    <source>
        <dbReference type="Google" id="ProtNLM"/>
    </source>
</evidence>
<reference evidence="4" key="1">
    <citation type="journal article" date="2024" name="J Bioinform Genom">
        <title>Complete genome sequence of the type strain bacterium Sphaerochaeta associata GLS2t (VKM B-2742)t.</title>
        <authorList>
            <person name="Troshina O.Y."/>
            <person name="Tepeeva A.N."/>
            <person name="Arzamasceva V.O."/>
            <person name="Whitman W.B."/>
            <person name="Varghese N."/>
            <person name="Shapiro N."/>
            <person name="Woyke T."/>
            <person name="Kripides N.C."/>
            <person name="Vasilenko O.V."/>
        </authorList>
    </citation>
    <scope>NUCLEOTIDE SEQUENCE [LARGE SCALE GENOMIC DNA]</scope>
    <source>
        <strain evidence="4">GLS2T</strain>
    </source>
</reference>
<evidence type="ECO:0000259" key="1">
    <source>
        <dbReference type="Pfam" id="PF08666"/>
    </source>
</evidence>
<dbReference type="EMBL" id="CP094929">
    <property type="protein sequence ID" value="UOM49613.1"/>
    <property type="molecule type" value="Genomic_DNA"/>
</dbReference>
<dbReference type="SUPFAM" id="SSF51735">
    <property type="entry name" value="NAD(P)-binding Rossmann-fold domains"/>
    <property type="match status" value="1"/>
</dbReference>
<dbReference type="PANTHER" id="PTHR37850">
    <property type="entry name" value="STRU PROTEIN"/>
    <property type="match status" value="1"/>
</dbReference>
<evidence type="ECO:0000313" key="3">
    <source>
        <dbReference type="EMBL" id="UOM49613.1"/>
    </source>
</evidence>
<evidence type="ECO:0000259" key="2">
    <source>
        <dbReference type="Pfam" id="PF21135"/>
    </source>
</evidence>
<organism evidence="3 4">
    <name type="scientific">Sphaerochaeta associata</name>
    <dbReference type="NCBI Taxonomy" id="1129264"/>
    <lineage>
        <taxon>Bacteria</taxon>
        <taxon>Pseudomonadati</taxon>
        <taxon>Spirochaetota</taxon>
        <taxon>Spirochaetia</taxon>
        <taxon>Spirochaetales</taxon>
        <taxon>Sphaerochaetaceae</taxon>
        <taxon>Sphaerochaeta</taxon>
    </lineage>
</organism>
<evidence type="ECO:0000313" key="4">
    <source>
        <dbReference type="Proteomes" id="UP000829708"/>
    </source>
</evidence>
<keyword evidence="4" id="KW-1185">Reference proteome</keyword>
<sequence>MHQYDQKLLEREHTGNPIRVGIIGAGQMGTEIITQIGEMQGMVVGVAVDLTAQKAIQGFESMKKKPVVDTCTSVKQAEEAVKAGHAVATNDYRLATRNRFIDAIVDATGSTEMGATISMDAFHHKKHVIMMNVECDVTIGPILRQLAEDAGVVYSLAAGDEPAAIIELYRFATALGFEVVAAGKGKNNPLNIYSNPDIEREKAEKRNMNPHMLCEFVDGSKTAVEMAAVSNATSLVCDVRGMHAAQATVEQLKHVFIPQEDGGILNKKGVVDFAIGVHPGVFLVITTDNARIREGLVQRDMGEGPYYTLYRPYHLCSIEVPLTIAQCVLYHESSGHPKSQLTSECITIAKRNLKAGEVLDGIGGYCYRGSIEQYTVAKSERLLPLGLAKGCTLKQDVPLDTPITYDMVASIPQGMHVYLRNLQDSRLG</sequence>
<dbReference type="Proteomes" id="UP000829708">
    <property type="component" value="Chromosome"/>
</dbReference>
<dbReference type="CDD" id="cd11616">
    <property type="entry name" value="SAF_DH_OX_like"/>
    <property type="match status" value="1"/>
</dbReference>
<dbReference type="InterPro" id="IPR013974">
    <property type="entry name" value="SAF"/>
</dbReference>
<dbReference type="Pfam" id="PF08666">
    <property type="entry name" value="SAF"/>
    <property type="match status" value="1"/>
</dbReference>
<feature type="domain" description="Oxidoreductase DRL-like catalytic" evidence="2">
    <location>
        <begin position="159"/>
        <end position="320"/>
    </location>
</feature>
<gene>
    <name evidence="3" type="ORF">MUG09_08600</name>
</gene>